<keyword evidence="6" id="KW-0547">Nucleotide-binding</keyword>
<evidence type="ECO:0000256" key="5">
    <source>
        <dbReference type="ARBA" id="ARBA00022723"/>
    </source>
</evidence>
<keyword evidence="4" id="KW-0548">Nucleotidyltransferase</keyword>
<evidence type="ECO:0000256" key="8">
    <source>
        <dbReference type="ARBA" id="ARBA00022840"/>
    </source>
</evidence>
<evidence type="ECO:0000256" key="6">
    <source>
        <dbReference type="ARBA" id="ARBA00022741"/>
    </source>
</evidence>
<evidence type="ECO:0000256" key="10">
    <source>
        <dbReference type="ARBA" id="ARBA00022884"/>
    </source>
</evidence>
<dbReference type="HAMAP" id="MF_01262">
    <property type="entry name" value="CCA_bact_type2"/>
    <property type="match status" value="1"/>
</dbReference>
<evidence type="ECO:0000256" key="3">
    <source>
        <dbReference type="ARBA" id="ARBA00022694"/>
    </source>
</evidence>
<organism evidence="13">
    <name type="scientific">marine metagenome</name>
    <dbReference type="NCBI Taxonomy" id="408172"/>
    <lineage>
        <taxon>unclassified sequences</taxon>
        <taxon>metagenomes</taxon>
        <taxon>ecological metagenomes</taxon>
    </lineage>
</organism>
<keyword evidence="2" id="KW-0808">Transferase</keyword>
<dbReference type="EMBL" id="UINC01001001">
    <property type="protein sequence ID" value="SUZ67051.1"/>
    <property type="molecule type" value="Genomic_DNA"/>
</dbReference>
<dbReference type="SUPFAM" id="SSF81891">
    <property type="entry name" value="Poly A polymerase C-terminal region-like"/>
    <property type="match status" value="1"/>
</dbReference>
<dbReference type="Gene3D" id="3.30.460.10">
    <property type="entry name" value="Beta Polymerase, domain 2"/>
    <property type="match status" value="1"/>
</dbReference>
<dbReference type="Gene3D" id="1.10.3090.10">
    <property type="entry name" value="cca-adding enzyme, domain 2"/>
    <property type="match status" value="1"/>
</dbReference>
<dbReference type="Pfam" id="PF01743">
    <property type="entry name" value="PolyA_pol"/>
    <property type="match status" value="1"/>
</dbReference>
<dbReference type="PIRSF" id="PIRSF000813">
    <property type="entry name" value="CCA_bact"/>
    <property type="match status" value="1"/>
</dbReference>
<dbReference type="PANTHER" id="PTHR47545:SF1">
    <property type="entry name" value="MULTIFUNCTIONAL CCA PROTEIN"/>
    <property type="match status" value="1"/>
</dbReference>
<dbReference type="SUPFAM" id="SSF81301">
    <property type="entry name" value="Nucleotidyltransferase"/>
    <property type="match status" value="1"/>
</dbReference>
<dbReference type="InterPro" id="IPR050124">
    <property type="entry name" value="tRNA_CCA-adding_enzyme"/>
</dbReference>
<keyword evidence="7" id="KW-0692">RNA repair</keyword>
<keyword evidence="5" id="KW-0479">Metal-binding</keyword>
<dbReference type="GO" id="GO:0046872">
    <property type="term" value="F:metal ion binding"/>
    <property type="evidence" value="ECO:0007669"/>
    <property type="project" value="UniProtKB-KW"/>
</dbReference>
<evidence type="ECO:0000256" key="2">
    <source>
        <dbReference type="ARBA" id="ARBA00022679"/>
    </source>
</evidence>
<evidence type="ECO:0000259" key="11">
    <source>
        <dbReference type="Pfam" id="PF01743"/>
    </source>
</evidence>
<dbReference type="InterPro" id="IPR043519">
    <property type="entry name" value="NT_sf"/>
</dbReference>
<keyword evidence="9" id="KW-0460">Magnesium</keyword>
<evidence type="ECO:0000256" key="4">
    <source>
        <dbReference type="ARBA" id="ARBA00022695"/>
    </source>
</evidence>
<gene>
    <name evidence="13" type="ORF">METZ01_LOCUS19905</name>
</gene>
<dbReference type="PANTHER" id="PTHR47545">
    <property type="entry name" value="MULTIFUNCTIONAL CCA PROTEIN"/>
    <property type="match status" value="1"/>
</dbReference>
<evidence type="ECO:0008006" key="14">
    <source>
        <dbReference type="Google" id="ProtNLM"/>
    </source>
</evidence>
<dbReference type="AlphaFoldDB" id="A0A381PJ62"/>
<evidence type="ECO:0000256" key="9">
    <source>
        <dbReference type="ARBA" id="ARBA00022842"/>
    </source>
</evidence>
<feature type="domain" description="tRNA nucleotidyltransferase/poly(A) polymerase RNA and SrmB- binding" evidence="12">
    <location>
        <begin position="150"/>
        <end position="210"/>
    </location>
</feature>
<protein>
    <recommendedName>
        <fullName evidence="14">Poly A polymerase head domain-containing protein</fullName>
    </recommendedName>
</protein>
<dbReference type="GO" id="GO:0001680">
    <property type="term" value="P:tRNA 3'-terminal CCA addition"/>
    <property type="evidence" value="ECO:0007669"/>
    <property type="project" value="InterPro"/>
</dbReference>
<sequence length="404" mass="46338">MKIYLVGGAIRDEQLGLPINERDWCVVGAKPEDLLSKGYRRVGKDFPVFLHPKTGEEYALARTEKKVAPGYDGFTFQTSPDVSIDEDLKRRDLTINAMAKDNKNNLIDPFDGMIDLRNKILRHVSDAFKEDPVRILRTAKFAARFLSLKFEIDPSTIKIMSEMVEDGEINSLIPDRIWKETQEALSGENPHIFFEVLNKCNALQILYPEITIDKNQQQSKHTKIPSTYTLDVLKKSAKISNVPEVRFAALVYRFLGSEKLDNNKALLDHKKENIIAINEISRRLPIPSKYKDLALLVANSYKDYQQAFNLNPIAVMNLFEKLDAFRRPERLGNFLDSCEAIESMDKTSAQLELNQNKFLLDTFNVAISIATKDIINEEKNKIKISARIKNRRIHAIRAYKKTYN</sequence>
<dbReference type="GO" id="GO:0004810">
    <property type="term" value="F:CCA tRNA nucleotidyltransferase activity"/>
    <property type="evidence" value="ECO:0007669"/>
    <property type="project" value="InterPro"/>
</dbReference>
<comment type="cofactor">
    <cofactor evidence="1">
        <name>Mg(2+)</name>
        <dbReference type="ChEBI" id="CHEBI:18420"/>
    </cofactor>
</comment>
<evidence type="ECO:0000313" key="13">
    <source>
        <dbReference type="EMBL" id="SUZ67051.1"/>
    </source>
</evidence>
<dbReference type="InterPro" id="IPR012006">
    <property type="entry name" value="CCA_bact"/>
</dbReference>
<feature type="domain" description="Poly A polymerase head" evidence="11">
    <location>
        <begin position="3"/>
        <end position="122"/>
    </location>
</feature>
<accession>A0A381PJ62</accession>
<name>A0A381PJ62_9ZZZZ</name>
<keyword evidence="10" id="KW-0694">RNA-binding</keyword>
<reference evidence="13" key="1">
    <citation type="submission" date="2018-05" db="EMBL/GenBank/DDBJ databases">
        <authorList>
            <person name="Lanie J.A."/>
            <person name="Ng W.-L."/>
            <person name="Kazmierczak K.M."/>
            <person name="Andrzejewski T.M."/>
            <person name="Davidsen T.M."/>
            <person name="Wayne K.J."/>
            <person name="Tettelin H."/>
            <person name="Glass J.I."/>
            <person name="Rusch D."/>
            <person name="Podicherti R."/>
            <person name="Tsui H.-C.T."/>
            <person name="Winkler M.E."/>
        </authorList>
    </citation>
    <scope>NUCLEOTIDE SEQUENCE</scope>
</reference>
<dbReference type="Pfam" id="PF12627">
    <property type="entry name" value="PolyA_pol_RNAbd"/>
    <property type="match status" value="1"/>
</dbReference>
<evidence type="ECO:0000259" key="12">
    <source>
        <dbReference type="Pfam" id="PF12627"/>
    </source>
</evidence>
<dbReference type="InterPro" id="IPR002646">
    <property type="entry name" value="PolA_pol_head_dom"/>
</dbReference>
<keyword evidence="3" id="KW-0819">tRNA processing</keyword>
<dbReference type="GO" id="GO:0042245">
    <property type="term" value="P:RNA repair"/>
    <property type="evidence" value="ECO:0007669"/>
    <property type="project" value="UniProtKB-KW"/>
</dbReference>
<keyword evidence="8" id="KW-0067">ATP-binding</keyword>
<dbReference type="GO" id="GO:0005524">
    <property type="term" value="F:ATP binding"/>
    <property type="evidence" value="ECO:0007669"/>
    <property type="project" value="UniProtKB-KW"/>
</dbReference>
<dbReference type="NCBIfam" id="NF008137">
    <property type="entry name" value="PRK10885.1"/>
    <property type="match status" value="1"/>
</dbReference>
<evidence type="ECO:0000256" key="1">
    <source>
        <dbReference type="ARBA" id="ARBA00001946"/>
    </source>
</evidence>
<dbReference type="GO" id="GO:0003723">
    <property type="term" value="F:RNA binding"/>
    <property type="evidence" value="ECO:0007669"/>
    <property type="project" value="UniProtKB-KW"/>
</dbReference>
<proteinExistence type="inferred from homology"/>
<dbReference type="InterPro" id="IPR032828">
    <property type="entry name" value="PolyA_RNA-bd"/>
</dbReference>
<evidence type="ECO:0000256" key="7">
    <source>
        <dbReference type="ARBA" id="ARBA00022800"/>
    </source>
</evidence>